<dbReference type="RefSeq" id="WP_087633598.1">
    <property type="nucleotide sequence ID" value="NZ_FCNZ02000044.1"/>
</dbReference>
<proteinExistence type="predicted"/>
<evidence type="ECO:0000313" key="2">
    <source>
        <dbReference type="Proteomes" id="UP000054717"/>
    </source>
</evidence>
<organism evidence="1 2">
    <name type="scientific">Caballeronia telluris</name>
    <dbReference type="NCBI Taxonomy" id="326475"/>
    <lineage>
        <taxon>Bacteria</taxon>
        <taxon>Pseudomonadati</taxon>
        <taxon>Pseudomonadota</taxon>
        <taxon>Betaproteobacteria</taxon>
        <taxon>Burkholderiales</taxon>
        <taxon>Burkholderiaceae</taxon>
        <taxon>Caballeronia</taxon>
    </lineage>
</organism>
<gene>
    <name evidence="1" type="ORF">AWB66_05896</name>
</gene>
<comment type="caution">
    <text evidence="1">The sequence shown here is derived from an EMBL/GenBank/DDBJ whole genome shotgun (WGS) entry which is preliminary data.</text>
</comment>
<name>A0A158KDR6_9BURK</name>
<sequence length="131" mass="14971">MANKRPANVFAFGEILVKCKEEAVRRCVDKARCEGSNVAAAERKAASLFYRFAEFEWRLSKATTAQYVRVYERFAKSRHRAEMEELFSAGELAVLAPYSDDELTEIVLEKAINPTLTREQLKHLLKTRQAA</sequence>
<dbReference type="STRING" id="326475.AWB66_05896"/>
<dbReference type="EMBL" id="FCNZ02000044">
    <property type="protein sequence ID" value="SAL78690.1"/>
    <property type="molecule type" value="Genomic_DNA"/>
</dbReference>
<accession>A0A158KDR6</accession>
<reference evidence="1" key="1">
    <citation type="submission" date="2016-01" db="EMBL/GenBank/DDBJ databases">
        <authorList>
            <person name="Peeters Charlotte."/>
        </authorList>
    </citation>
    <scope>NUCLEOTIDE SEQUENCE</scope>
    <source>
        <strain evidence="1">LMG 22936</strain>
    </source>
</reference>
<dbReference type="Proteomes" id="UP000054717">
    <property type="component" value="Unassembled WGS sequence"/>
</dbReference>
<evidence type="ECO:0000313" key="1">
    <source>
        <dbReference type="EMBL" id="SAL78690.1"/>
    </source>
</evidence>
<dbReference type="AlphaFoldDB" id="A0A158KDR6"/>
<keyword evidence="2" id="KW-1185">Reference proteome</keyword>
<protein>
    <submittedName>
        <fullName evidence="1">Uncharacterized protein</fullName>
    </submittedName>
</protein>